<comment type="caution">
    <text evidence="1">The sequence shown here is derived from an EMBL/GenBank/DDBJ whole genome shotgun (WGS) entry which is preliminary data.</text>
</comment>
<organism evidence="1 2">
    <name type="scientific">Halteria grandinella</name>
    <dbReference type="NCBI Taxonomy" id="5974"/>
    <lineage>
        <taxon>Eukaryota</taxon>
        <taxon>Sar</taxon>
        <taxon>Alveolata</taxon>
        <taxon>Ciliophora</taxon>
        <taxon>Intramacronucleata</taxon>
        <taxon>Spirotrichea</taxon>
        <taxon>Stichotrichia</taxon>
        <taxon>Sporadotrichida</taxon>
        <taxon>Halteriidae</taxon>
        <taxon>Halteria</taxon>
    </lineage>
</organism>
<gene>
    <name evidence="1" type="ORF">FGO68_gene11016</name>
</gene>
<reference evidence="1" key="1">
    <citation type="submission" date="2019-06" db="EMBL/GenBank/DDBJ databases">
        <authorList>
            <person name="Zheng W."/>
        </authorList>
    </citation>
    <scope>NUCLEOTIDE SEQUENCE</scope>
    <source>
        <strain evidence="1">QDHG01</strain>
    </source>
</reference>
<accession>A0A8J8NF03</accession>
<proteinExistence type="predicted"/>
<protein>
    <submittedName>
        <fullName evidence="1">Uncharacterized protein</fullName>
    </submittedName>
</protein>
<dbReference type="Proteomes" id="UP000785679">
    <property type="component" value="Unassembled WGS sequence"/>
</dbReference>
<evidence type="ECO:0000313" key="1">
    <source>
        <dbReference type="EMBL" id="TNV73320.1"/>
    </source>
</evidence>
<dbReference type="AlphaFoldDB" id="A0A8J8NF03"/>
<dbReference type="EMBL" id="RRYP01019234">
    <property type="protein sequence ID" value="TNV73320.1"/>
    <property type="molecule type" value="Genomic_DNA"/>
</dbReference>
<name>A0A8J8NF03_HALGN</name>
<evidence type="ECO:0000313" key="2">
    <source>
        <dbReference type="Proteomes" id="UP000785679"/>
    </source>
</evidence>
<sequence>MIRLKRSKGKFKRCKGLSATSTQTYLLQDQQLIHKLQDITAARQKLLHLREEVAYKEDVLKKKLAMV</sequence>
<keyword evidence="2" id="KW-1185">Reference proteome</keyword>